<dbReference type="EC" id="2.7.7.13" evidence="2"/>
<dbReference type="FunFam" id="3.90.550.10:FF:000046">
    <property type="entry name" value="Mannose-1-phosphate guanylyltransferase (GDP)"/>
    <property type="match status" value="1"/>
</dbReference>
<evidence type="ECO:0000256" key="4">
    <source>
        <dbReference type="ARBA" id="ARBA00022695"/>
    </source>
</evidence>
<evidence type="ECO:0000259" key="9">
    <source>
        <dbReference type="Pfam" id="PF22640"/>
    </source>
</evidence>
<dbReference type="Gene3D" id="3.90.550.10">
    <property type="entry name" value="Spore Coat Polysaccharide Biosynthesis Protein SpsA, Chain A"/>
    <property type="match status" value="1"/>
</dbReference>
<dbReference type="InterPro" id="IPR029044">
    <property type="entry name" value="Nucleotide-diphossugar_trans"/>
</dbReference>
<dbReference type="PANTHER" id="PTHR46390:SF1">
    <property type="entry name" value="MANNOSE-1-PHOSPHATE GUANYLYLTRANSFERASE"/>
    <property type="match status" value="1"/>
</dbReference>
<evidence type="ECO:0000256" key="1">
    <source>
        <dbReference type="ARBA" id="ARBA00006115"/>
    </source>
</evidence>
<keyword evidence="11" id="KW-1185">Reference proteome</keyword>
<evidence type="ECO:0000259" key="8">
    <source>
        <dbReference type="Pfam" id="PF00483"/>
    </source>
</evidence>
<dbReference type="InterPro" id="IPR049577">
    <property type="entry name" value="GMPP_N"/>
</dbReference>
<evidence type="ECO:0000313" key="11">
    <source>
        <dbReference type="Proteomes" id="UP000320421"/>
    </source>
</evidence>
<proteinExistence type="inferred from homology"/>
<dbReference type="EMBL" id="CP036266">
    <property type="protein sequence ID" value="QDT21756.1"/>
    <property type="molecule type" value="Genomic_DNA"/>
</dbReference>
<keyword evidence="6" id="KW-0342">GTP-binding</keyword>
<keyword evidence="4 10" id="KW-0548">Nucleotidyltransferase</keyword>
<keyword evidence="3 10" id="KW-0808">Transferase</keyword>
<evidence type="ECO:0000256" key="6">
    <source>
        <dbReference type="ARBA" id="ARBA00023134"/>
    </source>
</evidence>
<evidence type="ECO:0000256" key="3">
    <source>
        <dbReference type="ARBA" id="ARBA00022679"/>
    </source>
</evidence>
<sequence length="359" mass="39431">MLHTVVMAGGSGTRFWPQSRKAMPKQLLSLIGAETMIQETVGRCRPLSEAEQTWIATNATLAPEIQQQLPQLTADHILVEPAPRNTAPCIGLAAIHLLKQDPEAIMLVVSSDHVIHPASGFQQTIQHAVNLVNAEPERLVLIGVPPNAPATGYGYIQTGTRINEETGPAMQVAAFKEKPDLETAQQYLDSGEFLWNCGIFVWKAKTIMESLKHREPVMYEALNRIADAIDSAEYESVLTAEFSAMNSISIDYAVLEHSKTTLAVVPAEFEWDDVGNWSTLQKYFPSDEQGNTVVGLHCGIETSNCIIRTTDDHLVATFGVSNSLIVHTPDATLIAPRDDEAAIKDLVNALKERGYEQYL</sequence>
<dbReference type="GO" id="GO:0004475">
    <property type="term" value="F:mannose-1-phosphate guanylyltransferase (GTP) activity"/>
    <property type="evidence" value="ECO:0007669"/>
    <property type="project" value="UniProtKB-EC"/>
</dbReference>
<comment type="similarity">
    <text evidence="1">Belongs to the mannose-6-phosphate isomerase type 2 family.</text>
</comment>
<comment type="catalytic activity">
    <reaction evidence="7">
        <text>alpha-D-mannose 1-phosphate + GTP + H(+) = GDP-alpha-D-mannose + diphosphate</text>
        <dbReference type="Rhea" id="RHEA:15229"/>
        <dbReference type="ChEBI" id="CHEBI:15378"/>
        <dbReference type="ChEBI" id="CHEBI:33019"/>
        <dbReference type="ChEBI" id="CHEBI:37565"/>
        <dbReference type="ChEBI" id="CHEBI:57527"/>
        <dbReference type="ChEBI" id="CHEBI:58409"/>
        <dbReference type="EC" id="2.7.7.13"/>
    </reaction>
</comment>
<dbReference type="InterPro" id="IPR005835">
    <property type="entry name" value="NTP_transferase_dom"/>
</dbReference>
<dbReference type="Pfam" id="PF22640">
    <property type="entry name" value="ManC_GMP_beta-helix"/>
    <property type="match status" value="1"/>
</dbReference>
<dbReference type="RefSeq" id="WP_145186568.1">
    <property type="nucleotide sequence ID" value="NZ_CP036266.1"/>
</dbReference>
<accession>A0A517PQV7</accession>
<evidence type="ECO:0000256" key="2">
    <source>
        <dbReference type="ARBA" id="ARBA00012387"/>
    </source>
</evidence>
<dbReference type="SUPFAM" id="SSF53448">
    <property type="entry name" value="Nucleotide-diphospho-sugar transferases"/>
    <property type="match status" value="1"/>
</dbReference>
<evidence type="ECO:0000256" key="7">
    <source>
        <dbReference type="ARBA" id="ARBA00047343"/>
    </source>
</evidence>
<feature type="domain" description="Nucleotidyl transferase" evidence="8">
    <location>
        <begin position="4"/>
        <end position="288"/>
    </location>
</feature>
<dbReference type="CDD" id="cd02509">
    <property type="entry name" value="GDP-M1P_Guanylyltransferase"/>
    <property type="match status" value="1"/>
</dbReference>
<protein>
    <recommendedName>
        <fullName evidence="2">mannose-1-phosphate guanylyltransferase</fullName>
        <ecNumber evidence="2">2.7.7.13</ecNumber>
    </recommendedName>
</protein>
<evidence type="ECO:0000256" key="5">
    <source>
        <dbReference type="ARBA" id="ARBA00022741"/>
    </source>
</evidence>
<feature type="domain" description="MannoseP isomerase/GMP-like beta-helix" evidence="9">
    <location>
        <begin position="297"/>
        <end position="350"/>
    </location>
</feature>
<evidence type="ECO:0000313" key="10">
    <source>
        <dbReference type="EMBL" id="QDT21756.1"/>
    </source>
</evidence>
<gene>
    <name evidence="10" type="primary">manC</name>
    <name evidence="10" type="ORF">HG66A1_35590</name>
</gene>
<dbReference type="Pfam" id="PF00483">
    <property type="entry name" value="NTP_transferase"/>
    <property type="match status" value="1"/>
</dbReference>
<dbReference type="OrthoDB" id="9806359at2"/>
<dbReference type="SUPFAM" id="SSF159283">
    <property type="entry name" value="Guanosine diphospho-D-mannose pyrophosphorylase/mannose-6-phosphate isomerase linker domain"/>
    <property type="match status" value="1"/>
</dbReference>
<dbReference type="InterPro" id="IPR054566">
    <property type="entry name" value="ManC/GMP-like_b-helix"/>
</dbReference>
<name>A0A517PQV7_9PLAN</name>
<dbReference type="GO" id="GO:0005525">
    <property type="term" value="F:GTP binding"/>
    <property type="evidence" value="ECO:0007669"/>
    <property type="project" value="UniProtKB-KW"/>
</dbReference>
<dbReference type="AlphaFoldDB" id="A0A517PQV7"/>
<reference evidence="10 11" key="1">
    <citation type="submission" date="2019-02" db="EMBL/GenBank/DDBJ databases">
        <title>Deep-cultivation of Planctomycetes and their phenomic and genomic characterization uncovers novel biology.</title>
        <authorList>
            <person name="Wiegand S."/>
            <person name="Jogler M."/>
            <person name="Boedeker C."/>
            <person name="Pinto D."/>
            <person name="Vollmers J."/>
            <person name="Rivas-Marin E."/>
            <person name="Kohn T."/>
            <person name="Peeters S.H."/>
            <person name="Heuer A."/>
            <person name="Rast P."/>
            <person name="Oberbeckmann S."/>
            <person name="Bunk B."/>
            <person name="Jeske O."/>
            <person name="Meyerdierks A."/>
            <person name="Storesund J.E."/>
            <person name="Kallscheuer N."/>
            <person name="Luecker S."/>
            <person name="Lage O.M."/>
            <person name="Pohl T."/>
            <person name="Merkel B.J."/>
            <person name="Hornburger P."/>
            <person name="Mueller R.-W."/>
            <person name="Bruemmer F."/>
            <person name="Labrenz M."/>
            <person name="Spormann A.M."/>
            <person name="Op den Camp H."/>
            <person name="Overmann J."/>
            <person name="Amann R."/>
            <person name="Jetten M.S.M."/>
            <person name="Mascher T."/>
            <person name="Medema M.H."/>
            <person name="Devos D.P."/>
            <person name="Kaster A.-K."/>
            <person name="Ovreas L."/>
            <person name="Rohde M."/>
            <person name="Galperin M.Y."/>
            <person name="Jogler C."/>
        </authorList>
    </citation>
    <scope>NUCLEOTIDE SEQUENCE [LARGE SCALE GENOMIC DNA]</scope>
    <source>
        <strain evidence="10 11">HG66A1</strain>
    </source>
</reference>
<keyword evidence="5" id="KW-0547">Nucleotide-binding</keyword>
<dbReference type="Proteomes" id="UP000320421">
    <property type="component" value="Chromosome"/>
</dbReference>
<dbReference type="GO" id="GO:0009298">
    <property type="term" value="P:GDP-mannose biosynthetic process"/>
    <property type="evidence" value="ECO:0007669"/>
    <property type="project" value="TreeGrafter"/>
</dbReference>
<dbReference type="PANTHER" id="PTHR46390">
    <property type="entry name" value="MANNOSE-1-PHOSPHATE GUANYLYLTRANSFERASE"/>
    <property type="match status" value="1"/>
</dbReference>
<organism evidence="10 11">
    <name type="scientific">Gimesia chilikensis</name>
    <dbReference type="NCBI Taxonomy" id="2605989"/>
    <lineage>
        <taxon>Bacteria</taxon>
        <taxon>Pseudomonadati</taxon>
        <taxon>Planctomycetota</taxon>
        <taxon>Planctomycetia</taxon>
        <taxon>Planctomycetales</taxon>
        <taxon>Planctomycetaceae</taxon>
        <taxon>Gimesia</taxon>
    </lineage>
</organism>
<dbReference type="InterPro" id="IPR051161">
    <property type="entry name" value="Mannose-6P_isomerase_type2"/>
</dbReference>